<name>A0AAD9P6F6_RIDPI</name>
<protein>
    <recommendedName>
        <fullName evidence="2">MPN domain-containing protein</fullName>
    </recommendedName>
</protein>
<proteinExistence type="inferred from homology"/>
<evidence type="ECO:0000313" key="3">
    <source>
        <dbReference type="EMBL" id="KAK2189001.1"/>
    </source>
</evidence>
<comment type="similarity">
    <text evidence="1">Belongs to the EMC8/EMC9 family.</text>
</comment>
<dbReference type="EMBL" id="JAODUO010000117">
    <property type="protein sequence ID" value="KAK2189001.1"/>
    <property type="molecule type" value="Genomic_DNA"/>
</dbReference>
<dbReference type="PROSITE" id="PS50249">
    <property type="entry name" value="MPN"/>
    <property type="match status" value="1"/>
</dbReference>
<dbReference type="GO" id="GO:0072546">
    <property type="term" value="C:EMC complex"/>
    <property type="evidence" value="ECO:0007669"/>
    <property type="project" value="InterPro"/>
</dbReference>
<accession>A0AAD9P6F6</accession>
<reference evidence="3" key="1">
    <citation type="journal article" date="2023" name="Mol. Biol. Evol.">
        <title>Third-Generation Sequencing Reveals the Adaptive Role of the Epigenome in Three Deep-Sea Polychaetes.</title>
        <authorList>
            <person name="Perez M."/>
            <person name="Aroh O."/>
            <person name="Sun Y."/>
            <person name="Lan Y."/>
            <person name="Juniper S.K."/>
            <person name="Young C.R."/>
            <person name="Angers B."/>
            <person name="Qian P.Y."/>
        </authorList>
    </citation>
    <scope>NUCLEOTIDE SEQUENCE</scope>
    <source>
        <strain evidence="3">R07B-5</strain>
    </source>
</reference>
<keyword evidence="4" id="KW-1185">Reference proteome</keyword>
<dbReference type="InterPro" id="IPR037518">
    <property type="entry name" value="MPN"/>
</dbReference>
<dbReference type="PANTHER" id="PTHR12941">
    <property type="entry name" value="ER MEMBRANE PROTEIN COMPLEX"/>
    <property type="match status" value="1"/>
</dbReference>
<dbReference type="Proteomes" id="UP001209878">
    <property type="component" value="Unassembled WGS sequence"/>
</dbReference>
<dbReference type="Pfam" id="PF03665">
    <property type="entry name" value="UPF0172"/>
    <property type="match status" value="1"/>
</dbReference>
<evidence type="ECO:0000259" key="2">
    <source>
        <dbReference type="PROSITE" id="PS50249"/>
    </source>
</evidence>
<evidence type="ECO:0000313" key="4">
    <source>
        <dbReference type="Proteomes" id="UP001209878"/>
    </source>
</evidence>
<organism evidence="3 4">
    <name type="scientific">Ridgeia piscesae</name>
    <name type="common">Tubeworm</name>
    <dbReference type="NCBI Taxonomy" id="27915"/>
    <lineage>
        <taxon>Eukaryota</taxon>
        <taxon>Metazoa</taxon>
        <taxon>Spiralia</taxon>
        <taxon>Lophotrochozoa</taxon>
        <taxon>Annelida</taxon>
        <taxon>Polychaeta</taxon>
        <taxon>Sedentaria</taxon>
        <taxon>Canalipalpata</taxon>
        <taxon>Sabellida</taxon>
        <taxon>Siboglinidae</taxon>
        <taxon>Ridgeia</taxon>
    </lineage>
</organism>
<dbReference type="AlphaFoldDB" id="A0AAD9P6F6"/>
<comment type="caution">
    <text evidence="3">The sequence shown here is derived from an EMBL/GenBank/DDBJ whole genome shotgun (WGS) entry which is preliminary data.</text>
</comment>
<sequence>MADITLSTTAYCKLLLHAAKYPQRAINGVLLAEKARSKDSKGLKVVDAIPLFHLTLGLAPMMEVALMQIDEYCKKKGLVIAGYYQANEHFKDSTPNGIAYRIAERIHDYYNEACLLMIDNAKLSLDGGHEALQVYTRHDTRWKLQECRDPLEDGATDHIYSLMQEKAYRKLVDFDNHLDNTSLDWKNLEINRELSI</sequence>
<dbReference type="CDD" id="cd08060">
    <property type="entry name" value="MPN_UPF0172"/>
    <property type="match status" value="1"/>
</dbReference>
<dbReference type="InterPro" id="IPR005366">
    <property type="entry name" value="EMC8/9"/>
</dbReference>
<feature type="domain" description="MPN" evidence="2">
    <location>
        <begin position="4"/>
        <end position="141"/>
    </location>
</feature>
<dbReference type="PANTHER" id="PTHR12941:SF10">
    <property type="entry name" value="ER MEMBRANE PROTEIN COMPLEX SUBUNIT 8_9 HOMOLOG"/>
    <property type="match status" value="1"/>
</dbReference>
<gene>
    <name evidence="3" type="ORF">NP493_118g04023</name>
</gene>
<evidence type="ECO:0000256" key="1">
    <source>
        <dbReference type="ARBA" id="ARBA00007461"/>
    </source>
</evidence>